<dbReference type="HOGENOM" id="CLU_108911_1_0_4"/>
<accession>Q396V8</accession>
<dbReference type="PANTHER" id="PTHR42993">
    <property type="entry name" value="MAOC-LIKE DEHYDRATASE DOMAIN-CONTAINING PROTEIN"/>
    <property type="match status" value="1"/>
</dbReference>
<dbReference type="InterPro" id="IPR039375">
    <property type="entry name" value="NodN-like"/>
</dbReference>
<dbReference type="EMBL" id="CP000152">
    <property type="protein sequence ID" value="ABB11503.1"/>
    <property type="molecule type" value="Genomic_DNA"/>
</dbReference>
<organism evidence="2 3">
    <name type="scientific">Burkholderia lata (strain ATCC 17760 / DSM 23089 / LMG 22485 / NCIMB 9086 / R18194 / 383)</name>
    <dbReference type="NCBI Taxonomy" id="482957"/>
    <lineage>
        <taxon>Bacteria</taxon>
        <taxon>Pseudomonadati</taxon>
        <taxon>Pseudomonadota</taxon>
        <taxon>Betaproteobacteria</taxon>
        <taxon>Burkholderiales</taxon>
        <taxon>Burkholderiaceae</taxon>
        <taxon>Burkholderia</taxon>
        <taxon>Burkholderia cepacia complex</taxon>
    </lineage>
</organism>
<feature type="domain" description="MaoC-like" evidence="1">
    <location>
        <begin position="15"/>
        <end position="123"/>
    </location>
</feature>
<dbReference type="CDD" id="cd03450">
    <property type="entry name" value="NodN"/>
    <property type="match status" value="1"/>
</dbReference>
<dbReference type="PATRIC" id="fig|482957.22.peg.5080"/>
<gene>
    <name evidence="2" type="ordered locus">Bcep18194_B1389</name>
</gene>
<protein>
    <submittedName>
        <fullName evidence="2">MaoC-like dehydratase</fullName>
    </submittedName>
</protein>
<reference evidence="2" key="1">
    <citation type="submission" date="2005-10" db="EMBL/GenBank/DDBJ databases">
        <title>Complete sequence of chromosome 2 of Burkholderia sp. 383.</title>
        <authorList>
            <consortium name="US DOE Joint Genome Institute"/>
            <person name="Copeland A."/>
            <person name="Lucas S."/>
            <person name="Lapidus A."/>
            <person name="Barry K."/>
            <person name="Detter J.C."/>
            <person name="Glavina T."/>
            <person name="Hammon N."/>
            <person name="Israni S."/>
            <person name="Pitluck S."/>
            <person name="Chain P."/>
            <person name="Malfatti S."/>
            <person name="Shin M."/>
            <person name="Vergez L."/>
            <person name="Schmutz J."/>
            <person name="Larimer F."/>
            <person name="Land M."/>
            <person name="Kyrpides N."/>
            <person name="Lykidis A."/>
            <person name="Richardson P."/>
        </authorList>
    </citation>
    <scope>NUCLEOTIDE SEQUENCE [LARGE SCALE GENOMIC DNA]</scope>
    <source>
        <strain evidence="2">383</strain>
    </source>
</reference>
<dbReference type="Pfam" id="PF01575">
    <property type="entry name" value="MaoC_dehydratas"/>
    <property type="match status" value="1"/>
</dbReference>
<evidence type="ECO:0000313" key="2">
    <source>
        <dbReference type="EMBL" id="ABB11503.1"/>
    </source>
</evidence>
<proteinExistence type="predicted"/>
<dbReference type="GeneID" id="45097736"/>
<dbReference type="AlphaFoldDB" id="Q396V8"/>
<dbReference type="SUPFAM" id="SSF54637">
    <property type="entry name" value="Thioesterase/thiol ester dehydrase-isomerase"/>
    <property type="match status" value="1"/>
</dbReference>
<dbReference type="RefSeq" id="WP_011354993.1">
    <property type="nucleotide sequence ID" value="NC_007511.1"/>
</dbReference>
<keyword evidence="3" id="KW-1185">Reference proteome</keyword>
<evidence type="ECO:0000259" key="1">
    <source>
        <dbReference type="Pfam" id="PF01575"/>
    </source>
</evidence>
<sequence length="154" mass="16906">MSINEYRLASIDDFVGRELGVSDWLLVDQARIDAFAECTGDRQWIHVDVERARRESPFGGTIAHGYLALSLLARFAIELGVIPEDASAGLNYGLDKVRFMAPVKAGARVRNRITLVSVARKDGARVLIKVMNELQIEGEDTPALIAESLVLLVA</sequence>
<dbReference type="PANTHER" id="PTHR42993:SF1">
    <property type="entry name" value="MAOC-LIKE DEHYDRATASE DOMAIN-CONTAINING PROTEIN"/>
    <property type="match status" value="1"/>
</dbReference>
<dbReference type="InterPro" id="IPR029069">
    <property type="entry name" value="HotDog_dom_sf"/>
</dbReference>
<dbReference type="KEGG" id="bur:Bcep18194_B1389"/>
<dbReference type="InterPro" id="IPR002539">
    <property type="entry name" value="MaoC-like_dom"/>
</dbReference>
<dbReference type="Gene3D" id="3.10.129.10">
    <property type="entry name" value="Hotdog Thioesterase"/>
    <property type="match status" value="1"/>
</dbReference>
<dbReference type="Proteomes" id="UP000002705">
    <property type="component" value="Chromosome 2"/>
</dbReference>
<evidence type="ECO:0000313" key="3">
    <source>
        <dbReference type="Proteomes" id="UP000002705"/>
    </source>
</evidence>
<name>Q396V8_BURL3</name>